<reference evidence="2 3" key="1">
    <citation type="submission" date="2023-05" db="EMBL/GenBank/DDBJ databases">
        <title>Siderophore-mediated competition between Bacillus subtilis and Pseudomonas marginalis.</title>
        <authorList>
            <person name="Lyng M."/>
            <person name="Joergensen J.P.B."/>
            <person name="Schostag M.D."/>
            <person name="Jarmusch S.A."/>
            <person name="Aguilar D.K.C."/>
            <person name="Andrade C.N.L."/>
            <person name="Kovacs A.T."/>
        </authorList>
    </citation>
    <scope>NUCLEOTIDE SEQUENCE [LARGE SCALE GENOMIC DNA]</scope>
    <source>
        <strain evidence="2 3">P8_72</strain>
    </source>
</reference>
<evidence type="ECO:0000313" key="3">
    <source>
        <dbReference type="Proteomes" id="UP001287024"/>
    </source>
</evidence>
<evidence type="ECO:0000313" key="2">
    <source>
        <dbReference type="EMBL" id="MDX9677493.1"/>
    </source>
</evidence>
<dbReference type="InterPro" id="IPR024079">
    <property type="entry name" value="MetalloPept_cat_dom_sf"/>
</dbReference>
<proteinExistence type="predicted"/>
<name>A0ABU5BLH2_9PSED</name>
<dbReference type="EMBL" id="JASFAG010000002">
    <property type="protein sequence ID" value="MDX9677493.1"/>
    <property type="molecule type" value="Genomic_DNA"/>
</dbReference>
<gene>
    <name evidence="2" type="ORF">QMK45_16395</name>
</gene>
<organism evidence="2 3">
    <name type="scientific">Pseudomonas zeae</name>
    <dbReference type="NCBI Taxonomy" id="2745510"/>
    <lineage>
        <taxon>Bacteria</taxon>
        <taxon>Pseudomonadati</taxon>
        <taxon>Pseudomonadota</taxon>
        <taxon>Gammaproteobacteria</taxon>
        <taxon>Pseudomonadales</taxon>
        <taxon>Pseudomonadaceae</taxon>
        <taxon>Pseudomonas</taxon>
    </lineage>
</organism>
<accession>A0ABU5BLH2</accession>
<sequence length="1274" mass="141269">MNITNINWTTHNGLSNPVRPTQLDHAERLEVIYKLQQREKSTSPSQAISLAGATITLESGSTLDSALQPGRKMLQNLCEQEAFKKLTSTLRFPDHSQFAVTGNGEIFAQYSGNTLEFAGAFKLAPNLKDDLLTLVEMARLTGGSISLAEQIELEGWLRFHDFLIPRTAAECSRLTTFLTQPPAVTALFGNYWEMIKSGADNSVTLSADQRNQFRRLISSYLKGQSLLENLSHSIFGGQTTSFKRSEAEAILQRLVSSPIALRWASAYIRDLGWYGAQENQPQSDESLKQLMLTSLLLDLHPRVGEPEPRNHVAGFDLYAVEHIEKSFADVQTAFEKHLTQHHRISEKNAALAAHLLLAEAAPEFLVKDLPATLALGTPQWVEFCRIVAVQETIAPGSTRSMTYTRLLELSRLGEVSGFRKTLDALAAGDAVIDWGLLNNIITPEDVAKSIPGALAKASAAYARFADTLAETADTLVRPLPTRRSVSLDILKQVAKGCSYLEHDVMFQKKNHVLEDAYGDRLSISPVELHMSNDLASGDWDLRKGESIYTAFPRMLPNLIAPDGEFHRQFNRDYLKHMQAMGTHLKQAFCAMPIAHRTRLLKGKVTVFSLRPSVAKLQTLNNLPTNPLSSTLYTILGTTSGKPTESHKEIEAAKGRYGVVLCSEFEGRMTCYELFTLHGTCRENPRLAALIEKEHLLTTSVRSDEKGYSLPAAVHSLPTNIECYTHGVPPGLIEVSSGVIDKIGELPASASAEEIKGYYQSFYSSEFDPLTNFVLKHRPIATFDELVRECWGQTRLEALRAKREADLDTFLNFVVPFKSCIEDLSSDDVERQVQGAGACALEAAMTILLVVGAVAQVVSLVAKTMTVATKASALAKVGLGLVNNVFNPLDGVPDLLFKGGKLLRKGLNSGFAQLENVLSDARKWSGATPQRHLAATIDPDIIRLAEWRPVQASQDIFQVWATRHNDEWFALNLRGHAWGPALKNIRPREKFSFLRLFKRATPWSYTKAYLKKATPLAQSKLDNTLQLLSEIENDDVRSIVKYVFGTDSDEAINYVSKNLRAMRKDLGALGQHHMSFRQRGTDTLAALKTTTYKHWQASIEAGTQLDDSATKFLAIYPDNLDEWYQVARYDDARIGDVLVHEMSHGAPGTLDFYYGEVLAGITPAEYDAAGLMEFARNARKAHPKNLANPHHAFANLKDFEEFEATLDNWPKLVQDHPALINAESYSVAVSLIDQYRTHPDTFVSNLATLRHAIDGADAGKFLKGPLLLNLVHPPL</sequence>
<dbReference type="RefSeq" id="WP_320336707.1">
    <property type="nucleotide sequence ID" value="NZ_JASFAG010000002.1"/>
</dbReference>
<feature type="compositionally biased region" description="Polar residues" evidence="1">
    <location>
        <begin position="1"/>
        <end position="19"/>
    </location>
</feature>
<comment type="caution">
    <text evidence="2">The sequence shown here is derived from an EMBL/GenBank/DDBJ whole genome shotgun (WGS) entry which is preliminary data.</text>
</comment>
<evidence type="ECO:0008006" key="4">
    <source>
        <dbReference type="Google" id="ProtNLM"/>
    </source>
</evidence>
<keyword evidence="3" id="KW-1185">Reference proteome</keyword>
<evidence type="ECO:0000256" key="1">
    <source>
        <dbReference type="SAM" id="MobiDB-lite"/>
    </source>
</evidence>
<protein>
    <recommendedName>
        <fullName evidence="4">Dermonecrotic toxin</fullName>
    </recommendedName>
</protein>
<dbReference type="Proteomes" id="UP001287024">
    <property type="component" value="Unassembled WGS sequence"/>
</dbReference>
<feature type="region of interest" description="Disordered" evidence="1">
    <location>
        <begin position="1"/>
        <end position="20"/>
    </location>
</feature>
<dbReference type="Gene3D" id="3.40.390.10">
    <property type="entry name" value="Collagenase (Catalytic Domain)"/>
    <property type="match status" value="1"/>
</dbReference>